<dbReference type="AlphaFoldDB" id="A0A2S3IEF6"/>
<evidence type="ECO:0000256" key="7">
    <source>
        <dbReference type="ARBA" id="ARBA00054658"/>
    </source>
</evidence>
<feature type="domain" description="Fe2OG dioxygenase" evidence="11">
    <location>
        <begin position="209"/>
        <end position="311"/>
    </location>
</feature>
<evidence type="ECO:0000256" key="5">
    <source>
        <dbReference type="ARBA" id="ARBA00023002"/>
    </source>
</evidence>
<evidence type="ECO:0000313" key="12">
    <source>
        <dbReference type="EMBL" id="PAN42832.1"/>
    </source>
</evidence>
<keyword evidence="4" id="KW-0223">Dioxygenase</keyword>
<accession>A0A2S3IEF6</accession>
<keyword evidence="6 10" id="KW-0408">Iron</keyword>
<evidence type="ECO:0000256" key="1">
    <source>
        <dbReference type="ARBA" id="ARBA00001961"/>
    </source>
</evidence>
<organism evidence="12">
    <name type="scientific">Panicum hallii</name>
    <dbReference type="NCBI Taxonomy" id="206008"/>
    <lineage>
        <taxon>Eukaryota</taxon>
        <taxon>Viridiplantae</taxon>
        <taxon>Streptophyta</taxon>
        <taxon>Embryophyta</taxon>
        <taxon>Tracheophyta</taxon>
        <taxon>Spermatophyta</taxon>
        <taxon>Magnoliopsida</taxon>
        <taxon>Liliopsida</taxon>
        <taxon>Poales</taxon>
        <taxon>Poaceae</taxon>
        <taxon>PACMAD clade</taxon>
        <taxon>Panicoideae</taxon>
        <taxon>Panicodae</taxon>
        <taxon>Paniceae</taxon>
        <taxon>Panicinae</taxon>
        <taxon>Panicum</taxon>
        <taxon>Panicum sect. Panicum</taxon>
    </lineage>
</organism>
<evidence type="ECO:0000256" key="6">
    <source>
        <dbReference type="ARBA" id="ARBA00023004"/>
    </source>
</evidence>
<dbReference type="FunFam" id="2.60.120.330:FF:000017">
    <property type="entry name" value="2-oxoglutarate-dependent dioxygenase DAO"/>
    <property type="match status" value="1"/>
</dbReference>
<dbReference type="InterPro" id="IPR027443">
    <property type="entry name" value="IPNS-like_sf"/>
</dbReference>
<dbReference type="PANTHER" id="PTHR47990">
    <property type="entry name" value="2-OXOGLUTARATE (2OG) AND FE(II)-DEPENDENT OXYGENASE SUPERFAMILY PROTEIN-RELATED"/>
    <property type="match status" value="1"/>
</dbReference>
<keyword evidence="5 10" id="KW-0560">Oxidoreductase</keyword>
<proteinExistence type="inferred from homology"/>
<name>A0A2S3IEF6_9POAL</name>
<evidence type="ECO:0000256" key="10">
    <source>
        <dbReference type="RuleBase" id="RU003682"/>
    </source>
</evidence>
<dbReference type="Pfam" id="PF03171">
    <property type="entry name" value="2OG-FeII_Oxy"/>
    <property type="match status" value="1"/>
</dbReference>
<dbReference type="InterPro" id="IPR044861">
    <property type="entry name" value="IPNS-like_FE2OG_OXY"/>
</dbReference>
<comment type="function">
    <text evidence="7">2-oxoglutarate-dependent dioxygenase essential for auxin catabolism and maintenance of auxin homeostasis in reproductive organs. Catalyzes the irreversible oxidation of indole-3-acetic acid (IAA) to the biologically inactive 2-oxoindole-3-acetic acid (OxIAA).</text>
</comment>
<evidence type="ECO:0000256" key="2">
    <source>
        <dbReference type="ARBA" id="ARBA00008056"/>
    </source>
</evidence>
<comment type="similarity">
    <text evidence="2 10">Belongs to the iron/ascorbate-dependent oxidoreductase family.</text>
</comment>
<keyword evidence="3 10" id="KW-0479">Metal-binding</keyword>
<evidence type="ECO:0000259" key="11">
    <source>
        <dbReference type="PROSITE" id="PS51471"/>
    </source>
</evidence>
<evidence type="ECO:0000256" key="8">
    <source>
        <dbReference type="ARBA" id="ARBA00074102"/>
    </source>
</evidence>
<dbReference type="Pfam" id="PF14226">
    <property type="entry name" value="DIOX_N"/>
    <property type="match status" value="1"/>
</dbReference>
<dbReference type="InterPro" id="IPR005123">
    <property type="entry name" value="Oxoglu/Fe-dep_dioxygenase_dom"/>
</dbReference>
<dbReference type="PROSITE" id="PS51471">
    <property type="entry name" value="FE2OG_OXY"/>
    <property type="match status" value="1"/>
</dbReference>
<reference evidence="12" key="1">
    <citation type="submission" date="2018-04" db="EMBL/GenBank/DDBJ databases">
        <title>WGS assembly of Panicum hallii.</title>
        <authorList>
            <person name="Lovell J."/>
            <person name="Jenkins J."/>
            <person name="Lowry D."/>
            <person name="Mamidi S."/>
            <person name="Sreedasyam A."/>
            <person name="Weng X."/>
            <person name="Barry K."/>
            <person name="Bonette J."/>
            <person name="Campitelli B."/>
            <person name="Daum C."/>
            <person name="Gordon S."/>
            <person name="Gould B."/>
            <person name="Lipzen A."/>
            <person name="Macqueen A."/>
            <person name="Palacio-Mejia J."/>
            <person name="Plott C."/>
            <person name="Shakirov E."/>
            <person name="Shu S."/>
            <person name="Yoshinaga Y."/>
            <person name="Zane M."/>
            <person name="Rokhsar D."/>
            <person name="Grimwood J."/>
            <person name="Schmutz J."/>
            <person name="Juenger T."/>
        </authorList>
    </citation>
    <scope>NUCLEOTIDE SEQUENCE [LARGE SCALE GENOMIC DNA]</scope>
    <source>
        <strain evidence="12">FIL2</strain>
    </source>
</reference>
<evidence type="ECO:0000256" key="3">
    <source>
        <dbReference type="ARBA" id="ARBA00022723"/>
    </source>
</evidence>
<dbReference type="EMBL" id="CM008053">
    <property type="protein sequence ID" value="PAN42832.1"/>
    <property type="molecule type" value="Genomic_DNA"/>
</dbReference>
<evidence type="ECO:0000256" key="9">
    <source>
        <dbReference type="ARBA" id="ARBA00076740"/>
    </source>
</evidence>
<dbReference type="InterPro" id="IPR050231">
    <property type="entry name" value="Iron_ascorbate_oxido_reductase"/>
</dbReference>
<dbReference type="Gene3D" id="2.60.120.330">
    <property type="entry name" value="B-lactam Antibiotic, Isopenicillin N Synthase, Chain"/>
    <property type="match status" value="1"/>
</dbReference>
<dbReference type="Proteomes" id="UP000243499">
    <property type="component" value="Chromosome 8"/>
</dbReference>
<dbReference type="InterPro" id="IPR026992">
    <property type="entry name" value="DIOX_N"/>
</dbReference>
<dbReference type="Gramene" id="PAN42832">
    <property type="protein sequence ID" value="PAN42832"/>
    <property type="gene ID" value="PAHAL_8G190800"/>
</dbReference>
<comment type="cofactor">
    <cofactor evidence="1">
        <name>L-ascorbate</name>
        <dbReference type="ChEBI" id="CHEBI:38290"/>
    </cofactor>
</comment>
<protein>
    <recommendedName>
        <fullName evidence="8">2-oxoglutarate-dependent dioxygenase DAO</fullName>
    </recommendedName>
    <alternativeName>
        <fullName evidence="9">Protein DIOXYGENASE FOR AUXIN OXIDATION</fullName>
    </alternativeName>
</protein>
<dbReference type="GO" id="GO:0051213">
    <property type="term" value="F:dioxygenase activity"/>
    <property type="evidence" value="ECO:0007669"/>
    <property type="project" value="UniProtKB-KW"/>
</dbReference>
<sequence length="362" mass="39445">MLAPRTSFLKQSLSTCCLHLLHYPTTNTAHRPARSTKEGMGSGDGTGAALLMEIPKVDLRGLEPDTPGWARARAAVTASMTAHGCVVVVHDALGAELRQALFGRALPQLFALPFEAKKRSGCFINGPHRGYVGQVPSEALESVPIQDAGDPGSIRAFSDDLWPQGNQEFCDTVVEFAKNMLELEQTVERLILEGLGTRDESIASHLGSLSHLVRMTLYGTPPDKETGISLRAHRDEHMTTVLAQHEVGGLEVQVGDGRWVAVPPEPGTLTVMAGDQFRVVTNGRVPGCVHRVRTPSGRVRFSALLNRRCKGQAVLRAIDELVDDDHPLMYNPCGPEEYRAFRLSEEGRNLSDPLKAFCGVER</sequence>
<evidence type="ECO:0000256" key="4">
    <source>
        <dbReference type="ARBA" id="ARBA00022964"/>
    </source>
</evidence>
<dbReference type="SUPFAM" id="SSF51197">
    <property type="entry name" value="Clavaminate synthase-like"/>
    <property type="match status" value="1"/>
</dbReference>
<gene>
    <name evidence="12" type="ORF">PAHAL_8G190800</name>
</gene>
<dbReference type="GO" id="GO:0046872">
    <property type="term" value="F:metal ion binding"/>
    <property type="evidence" value="ECO:0007669"/>
    <property type="project" value="UniProtKB-KW"/>
</dbReference>